<accession>K0SM02</accession>
<evidence type="ECO:0000313" key="2">
    <source>
        <dbReference type="EMBL" id="EJK67323.1"/>
    </source>
</evidence>
<gene>
    <name evidence="2" type="ORF">THAOC_11661</name>
</gene>
<evidence type="ECO:0000256" key="1">
    <source>
        <dbReference type="SAM" id="MobiDB-lite"/>
    </source>
</evidence>
<dbReference type="Proteomes" id="UP000266841">
    <property type="component" value="Unassembled WGS sequence"/>
</dbReference>
<evidence type="ECO:0000313" key="3">
    <source>
        <dbReference type="Proteomes" id="UP000266841"/>
    </source>
</evidence>
<dbReference type="EMBL" id="AGNL01013325">
    <property type="protein sequence ID" value="EJK67323.1"/>
    <property type="molecule type" value="Genomic_DNA"/>
</dbReference>
<dbReference type="AlphaFoldDB" id="K0SM02"/>
<feature type="region of interest" description="Disordered" evidence="1">
    <location>
        <begin position="1"/>
        <end position="75"/>
    </location>
</feature>
<protein>
    <submittedName>
        <fullName evidence="2">Uncharacterized protein</fullName>
    </submittedName>
</protein>
<reference evidence="2 3" key="1">
    <citation type="journal article" date="2012" name="Genome Biol.">
        <title>Genome and low-iron response of an oceanic diatom adapted to chronic iron limitation.</title>
        <authorList>
            <person name="Lommer M."/>
            <person name="Specht M."/>
            <person name="Roy A.S."/>
            <person name="Kraemer L."/>
            <person name="Andreson R."/>
            <person name="Gutowska M.A."/>
            <person name="Wolf J."/>
            <person name="Bergner S.V."/>
            <person name="Schilhabel M.B."/>
            <person name="Klostermeier U.C."/>
            <person name="Beiko R.G."/>
            <person name="Rosenstiel P."/>
            <person name="Hippler M."/>
            <person name="Laroche J."/>
        </authorList>
    </citation>
    <scope>NUCLEOTIDE SEQUENCE [LARGE SCALE GENOMIC DNA]</scope>
    <source>
        <strain evidence="2 3">CCMP1005</strain>
    </source>
</reference>
<organism evidence="2 3">
    <name type="scientific">Thalassiosira oceanica</name>
    <name type="common">Marine diatom</name>
    <dbReference type="NCBI Taxonomy" id="159749"/>
    <lineage>
        <taxon>Eukaryota</taxon>
        <taxon>Sar</taxon>
        <taxon>Stramenopiles</taxon>
        <taxon>Ochrophyta</taxon>
        <taxon>Bacillariophyta</taxon>
        <taxon>Coscinodiscophyceae</taxon>
        <taxon>Thalassiosirophycidae</taxon>
        <taxon>Thalassiosirales</taxon>
        <taxon>Thalassiosiraceae</taxon>
        <taxon>Thalassiosira</taxon>
    </lineage>
</organism>
<proteinExistence type="predicted"/>
<comment type="caution">
    <text evidence="2">The sequence shown here is derived from an EMBL/GenBank/DDBJ whole genome shotgun (WGS) entry which is preliminary data.</text>
</comment>
<feature type="compositionally biased region" description="Basic and acidic residues" evidence="1">
    <location>
        <begin position="40"/>
        <end position="57"/>
    </location>
</feature>
<name>K0SM02_THAOC</name>
<keyword evidence="3" id="KW-1185">Reference proteome</keyword>
<sequence length="108" mass="11121">MSDAFRNVLHGVLYGPPAGTAGGAGGRARRRPGTGGPRGRRGEVRPRQRQGDAREARGGGAGRQRRGGRDDPDAVAIEADLGDLERRVMALLAGPGTGLGQELGRIGS</sequence>